<comment type="caution">
    <text evidence="4">The sequence shown here is derived from an EMBL/GenBank/DDBJ whole genome shotgun (WGS) entry which is preliminary data.</text>
</comment>
<accession>A0A8H9FRN0</accession>
<dbReference type="RefSeq" id="WP_052117326.1">
    <property type="nucleotide sequence ID" value="NZ_BMEA01000001.1"/>
</dbReference>
<dbReference type="Pfam" id="PF19843">
    <property type="entry name" value="DUF6318"/>
    <property type="match status" value="1"/>
</dbReference>
<dbReference type="InterPro" id="IPR046281">
    <property type="entry name" value="DUF6318"/>
</dbReference>
<dbReference type="PROSITE" id="PS51257">
    <property type="entry name" value="PROKAR_LIPOPROTEIN"/>
    <property type="match status" value="1"/>
</dbReference>
<gene>
    <name evidence="4" type="ORF">GCM10011314_14510</name>
</gene>
<dbReference type="EMBL" id="BMEA01000001">
    <property type="protein sequence ID" value="GGB76039.1"/>
    <property type="molecule type" value="Genomic_DNA"/>
</dbReference>
<evidence type="ECO:0000313" key="4">
    <source>
        <dbReference type="EMBL" id="GGB76039.1"/>
    </source>
</evidence>
<feature type="compositionally biased region" description="Low complexity" evidence="1">
    <location>
        <begin position="31"/>
        <end position="58"/>
    </location>
</feature>
<feature type="region of interest" description="Disordered" evidence="1">
    <location>
        <begin position="23"/>
        <end position="58"/>
    </location>
</feature>
<organism evidence="4 5">
    <name type="scientific">Knoellia flava</name>
    <dbReference type="NCBI Taxonomy" id="913969"/>
    <lineage>
        <taxon>Bacteria</taxon>
        <taxon>Bacillati</taxon>
        <taxon>Actinomycetota</taxon>
        <taxon>Actinomycetes</taxon>
        <taxon>Micrococcales</taxon>
        <taxon>Intrasporangiaceae</taxon>
        <taxon>Knoellia</taxon>
    </lineage>
</organism>
<sequence length="200" mass="21049">MNTSWQRAAATLAVIALGLTACGDEDEPTQSSSPTPTASASATSSSPTPSASASPSSSATAAANVPAAAKARTEAGAIAFLNFFFDQSNSGFLDPPNAPNLMVFADEGCIACKRVQQSISEYAEGGWSLKQPPLDLRDEALATAVTADRVIINFTSAERAQTQYLNDKATTYKTRASTQKKAAALRWVSGEWQMFDIENT</sequence>
<reference evidence="4" key="1">
    <citation type="journal article" date="2014" name="Int. J. Syst. Evol. Microbiol.">
        <title>Complete genome sequence of Corynebacterium casei LMG S-19264T (=DSM 44701T), isolated from a smear-ripened cheese.</title>
        <authorList>
            <consortium name="US DOE Joint Genome Institute (JGI-PGF)"/>
            <person name="Walter F."/>
            <person name="Albersmeier A."/>
            <person name="Kalinowski J."/>
            <person name="Ruckert C."/>
        </authorList>
    </citation>
    <scope>NUCLEOTIDE SEQUENCE</scope>
    <source>
        <strain evidence="4">CGMCC 1.10749</strain>
    </source>
</reference>
<dbReference type="Proteomes" id="UP000628079">
    <property type="component" value="Unassembled WGS sequence"/>
</dbReference>
<reference evidence="4" key="2">
    <citation type="submission" date="2020-09" db="EMBL/GenBank/DDBJ databases">
        <authorList>
            <person name="Sun Q."/>
            <person name="Zhou Y."/>
        </authorList>
    </citation>
    <scope>NUCLEOTIDE SEQUENCE</scope>
    <source>
        <strain evidence="4">CGMCC 1.10749</strain>
    </source>
</reference>
<name>A0A8H9FRN0_9MICO</name>
<evidence type="ECO:0000313" key="5">
    <source>
        <dbReference type="Proteomes" id="UP000628079"/>
    </source>
</evidence>
<feature type="domain" description="DUF6318" evidence="3">
    <location>
        <begin position="55"/>
        <end position="194"/>
    </location>
</feature>
<keyword evidence="2" id="KW-0732">Signal</keyword>
<feature type="signal peptide" evidence="2">
    <location>
        <begin position="1"/>
        <end position="23"/>
    </location>
</feature>
<dbReference type="AlphaFoldDB" id="A0A8H9FRN0"/>
<feature type="chain" id="PRO_5039079939" description="DUF6318 domain-containing protein" evidence="2">
    <location>
        <begin position="24"/>
        <end position="200"/>
    </location>
</feature>
<evidence type="ECO:0000256" key="1">
    <source>
        <dbReference type="SAM" id="MobiDB-lite"/>
    </source>
</evidence>
<protein>
    <recommendedName>
        <fullName evidence="3">DUF6318 domain-containing protein</fullName>
    </recommendedName>
</protein>
<proteinExistence type="predicted"/>
<evidence type="ECO:0000259" key="3">
    <source>
        <dbReference type="Pfam" id="PF19843"/>
    </source>
</evidence>
<evidence type="ECO:0000256" key="2">
    <source>
        <dbReference type="SAM" id="SignalP"/>
    </source>
</evidence>